<dbReference type="GeneID" id="40074625"/>
<reference evidence="2 3" key="1">
    <citation type="submission" date="2016-12" db="EMBL/GenBank/DDBJ databases">
        <title>Characterization of two jumbo phages RP12 and RP31 infecting the phytopathogen Ralstonia solanacearum.</title>
        <authorList>
            <person name="Kawasaki T."/>
            <person name="Yoshikawa G."/>
            <person name="Ogata H."/>
            <person name="Yamada T."/>
        </authorList>
    </citation>
    <scope>NUCLEOTIDE SEQUENCE [LARGE SCALE GENOMIC DNA]</scope>
    <source>
        <strain evidence="2 3">RP12</strain>
    </source>
</reference>
<feature type="transmembrane region" description="Helical" evidence="1">
    <location>
        <begin position="48"/>
        <end position="66"/>
    </location>
</feature>
<feature type="transmembrane region" description="Helical" evidence="1">
    <location>
        <begin position="12"/>
        <end position="36"/>
    </location>
</feature>
<dbReference type="EMBL" id="AP017924">
    <property type="protein sequence ID" value="BAW19204.1"/>
    <property type="molecule type" value="Genomic_DNA"/>
</dbReference>
<keyword evidence="1" id="KW-0812">Transmembrane</keyword>
<dbReference type="KEGG" id="vg:40074625"/>
<protein>
    <submittedName>
        <fullName evidence="2">Uncharacterized protein</fullName>
    </submittedName>
</protein>
<name>A0A1L7N1Q7_9CAUD</name>
<organism evidence="2 3">
    <name type="scientific">Ralstonia phage RP12</name>
    <dbReference type="NCBI Taxonomy" id="1923889"/>
    <lineage>
        <taxon>Viruses</taxon>
        <taxon>Duplodnaviria</taxon>
        <taxon>Heunggongvirae</taxon>
        <taxon>Uroviricota</taxon>
        <taxon>Caudoviricetes</taxon>
        <taxon>Chimalliviridae</taxon>
        <taxon>Ripduovirus</taxon>
        <taxon>Ripduovirus RP12</taxon>
    </lineage>
</organism>
<keyword evidence="3" id="KW-1185">Reference proteome</keyword>
<dbReference type="Proteomes" id="UP000222831">
    <property type="component" value="Segment"/>
</dbReference>
<keyword evidence="1" id="KW-1133">Transmembrane helix</keyword>
<evidence type="ECO:0000313" key="2">
    <source>
        <dbReference type="EMBL" id="BAW19204.1"/>
    </source>
</evidence>
<evidence type="ECO:0000313" key="3">
    <source>
        <dbReference type="Proteomes" id="UP000222831"/>
    </source>
</evidence>
<sequence>MNYITTFNSDFYLLTWFLVAQVVVCAISAFVAHRVGKYKEWQTELQKHSLAIHAMWVGGIAMSLFVNVEGTTTFLFCCLVIGFVLAVVMKVLTEVRLKRRFA</sequence>
<dbReference type="RefSeq" id="YP_009598923.1">
    <property type="nucleotide sequence ID" value="NC_041911.1"/>
</dbReference>
<evidence type="ECO:0000256" key="1">
    <source>
        <dbReference type="SAM" id="Phobius"/>
    </source>
</evidence>
<proteinExistence type="predicted"/>
<feature type="transmembrane region" description="Helical" evidence="1">
    <location>
        <begin position="72"/>
        <end position="92"/>
    </location>
</feature>
<keyword evidence="1" id="KW-0472">Membrane</keyword>
<accession>A0A1L7N1Q7</accession>